<dbReference type="Proteomes" id="UP001153737">
    <property type="component" value="Chromosome 2"/>
</dbReference>
<evidence type="ECO:0000313" key="3">
    <source>
        <dbReference type="Proteomes" id="UP001153737"/>
    </source>
</evidence>
<dbReference type="InterPro" id="IPR032071">
    <property type="entry name" value="DUF4806"/>
</dbReference>
<feature type="domain" description="DUF4806" evidence="1">
    <location>
        <begin position="25"/>
        <end position="103"/>
    </location>
</feature>
<dbReference type="AlphaFoldDB" id="A0A9N9X2K3"/>
<organism evidence="2 3">
    <name type="scientific">Phaedon cochleariae</name>
    <name type="common">Mustard beetle</name>
    <dbReference type="NCBI Taxonomy" id="80249"/>
    <lineage>
        <taxon>Eukaryota</taxon>
        <taxon>Metazoa</taxon>
        <taxon>Ecdysozoa</taxon>
        <taxon>Arthropoda</taxon>
        <taxon>Hexapoda</taxon>
        <taxon>Insecta</taxon>
        <taxon>Pterygota</taxon>
        <taxon>Neoptera</taxon>
        <taxon>Endopterygota</taxon>
        <taxon>Coleoptera</taxon>
        <taxon>Polyphaga</taxon>
        <taxon>Cucujiformia</taxon>
        <taxon>Chrysomeloidea</taxon>
        <taxon>Chrysomelidae</taxon>
        <taxon>Chrysomelinae</taxon>
        <taxon>Chrysomelini</taxon>
        <taxon>Phaedon</taxon>
    </lineage>
</organism>
<dbReference type="OrthoDB" id="6781827at2759"/>
<name>A0A9N9X2K3_PHACE</name>
<dbReference type="EMBL" id="OU896708">
    <property type="protein sequence ID" value="CAG9818606.1"/>
    <property type="molecule type" value="Genomic_DNA"/>
</dbReference>
<dbReference type="Pfam" id="PF16064">
    <property type="entry name" value="DUF4806"/>
    <property type="match status" value="1"/>
</dbReference>
<reference evidence="2" key="1">
    <citation type="submission" date="2022-01" db="EMBL/GenBank/DDBJ databases">
        <authorList>
            <person name="King R."/>
        </authorList>
    </citation>
    <scope>NUCLEOTIDE SEQUENCE</scope>
</reference>
<proteinExistence type="predicted"/>
<evidence type="ECO:0000313" key="2">
    <source>
        <dbReference type="EMBL" id="CAG9818606.1"/>
    </source>
</evidence>
<gene>
    <name evidence="2" type="ORF">PHAECO_LOCUS6240</name>
</gene>
<accession>A0A9N9X2K3</accession>
<dbReference type="PANTHER" id="PTHR34153:SF2">
    <property type="entry name" value="SI:CH211-262H13.3-RELATED"/>
    <property type="match status" value="1"/>
</dbReference>
<evidence type="ECO:0000259" key="1">
    <source>
        <dbReference type="Pfam" id="PF16064"/>
    </source>
</evidence>
<sequence>MEQLLNTNFTLNPPNSQNNKISKLLPIKSIDELNDLERQLDDDENKQQLLQVLQYIGGVNEKACVSRCLERCFTNYCAMFCSWTGKKDNFRIKDLKSIHILRDAVRNTFPNIKDDEFERHVMVWLQFAKTRYDRGKQ</sequence>
<protein>
    <recommendedName>
        <fullName evidence="1">DUF4806 domain-containing protein</fullName>
    </recommendedName>
</protein>
<keyword evidence="3" id="KW-1185">Reference proteome</keyword>
<reference evidence="2" key="2">
    <citation type="submission" date="2022-10" db="EMBL/GenBank/DDBJ databases">
        <authorList>
            <consortium name="ENA_rothamsted_submissions"/>
            <consortium name="culmorum"/>
            <person name="King R."/>
        </authorList>
    </citation>
    <scope>NUCLEOTIDE SEQUENCE</scope>
</reference>
<dbReference type="PANTHER" id="PTHR34153">
    <property type="entry name" value="SI:CH211-262H13.3-RELATED-RELATED"/>
    <property type="match status" value="1"/>
</dbReference>